<feature type="transmembrane region" description="Helical" evidence="1">
    <location>
        <begin position="1885"/>
        <end position="1908"/>
    </location>
</feature>
<dbReference type="PANTHER" id="PTHR46957:SF3">
    <property type="entry name" value="CYTOKINE RECEPTOR"/>
    <property type="match status" value="1"/>
</dbReference>
<keyword evidence="1" id="KW-1133">Transmembrane helix</keyword>
<accession>A0A553PPT2</accession>
<dbReference type="PROSITE" id="PS50853">
    <property type="entry name" value="FN3"/>
    <property type="match status" value="4"/>
</dbReference>
<dbReference type="Pfam" id="PF00041">
    <property type="entry name" value="fn3"/>
    <property type="match status" value="2"/>
</dbReference>
<feature type="domain" description="Fibronectin type-III" evidence="3">
    <location>
        <begin position="225"/>
        <end position="333"/>
    </location>
</feature>
<dbReference type="Gene3D" id="2.120.10.30">
    <property type="entry name" value="TolB, C-terminal domain"/>
    <property type="match status" value="1"/>
</dbReference>
<proteinExistence type="predicted"/>
<dbReference type="Proteomes" id="UP000318571">
    <property type="component" value="Chromosome 6"/>
</dbReference>
<dbReference type="PANTHER" id="PTHR46957">
    <property type="entry name" value="CYTOKINE RECEPTOR"/>
    <property type="match status" value="1"/>
</dbReference>
<feature type="domain" description="Fibronectin type-III" evidence="3">
    <location>
        <begin position="1562"/>
        <end position="1669"/>
    </location>
</feature>
<comment type="caution">
    <text evidence="4">The sequence shown here is derived from an EMBL/GenBank/DDBJ whole genome shotgun (WGS) entry which is preliminary data.</text>
</comment>
<dbReference type="SMART" id="SM00060">
    <property type="entry name" value="FN3"/>
    <property type="match status" value="5"/>
</dbReference>
<reference evidence="4 5" key="1">
    <citation type="journal article" date="2018" name="Nat. Ecol. Evol.">
        <title>Genomic signatures of mitonuclear coevolution across populations of Tigriopus californicus.</title>
        <authorList>
            <person name="Barreto F.S."/>
            <person name="Watson E.T."/>
            <person name="Lima T.G."/>
            <person name="Willett C.S."/>
            <person name="Edmands S."/>
            <person name="Li W."/>
            <person name="Burton R.S."/>
        </authorList>
    </citation>
    <scope>NUCLEOTIDE SEQUENCE [LARGE SCALE GENOMIC DNA]</scope>
    <source>
        <strain evidence="4 5">San Diego</strain>
    </source>
</reference>
<keyword evidence="5" id="KW-1185">Reference proteome</keyword>
<sequence>MLCSMGQPLCKEWGPLCFKVIWVLVVLMHSVQSDPNCLEICTSDLNYSSDTCSLSGGRCALCIQGCRSYQVGLAQGCESACNNTVHESFFELKKTSSCTLGCQGAIQGLLVQIQESKDFNPPHLISNSLGSTQLKLIWQPLKSRLGSDLGPQTTLLQIKPWKRGQTWQSLFEIHTDQNHLIEVTELEPFTRFQFRVAVSYSDQFPLIFSKPTPLIQTKPEGLPGAPTIVQVSEINNRHMTISWNPPEHPRNILSFYRLHITTIMDDQDKDPAQVIKDIPTSKSKDPAPFNYTTGPLEYGKRYQVEISAVNINGDEGERDAGYLQMSDQTTPNNAWNDYPFIYVSNGPDVYQKSLVAQELWDFAEKLFSISNPIRAMATHVKWNTVYLLDDQGSIWSNTTEIVMEVDGNILDIKVDWLFDHLIVISDQNAVHKCSLSTWQCHRHLARNARIQDLQVDPINGFIYWKETTQAGLGDDELWKFSECQPQPKKLYRSSALGSFTLDWNLDLVLIVDIAKNDLISIPLGDSNDVSPGQGWNMTFSTRRKPFESMSKGAMFTFNGSIYWTAGKVLNVLIEEEGFGHFHNSYEDKIDLSKAVFHHMSAQSVPFPLNPVTNVEVLFAPSDKLASCSTLAEIKWNESVNSESKCAWQHWNHTIRLTRNLSKETLLHNTSASSTNSYIACVQPEDLFNVSVQAFSSSGRSEWSKTTQSMSIPKLPLQDGSTNSVTLVWASLDQVFESDLLLRNISYKTVGFEALSVICQNGHTILSNGVSIRNGTQTLYDSLPRKSHDDLVSEPFSRSLYWSGANEIIRIDSNEILQIPALGVRSMAIDSDSAILCWNKYGTMIVCSGLFGTDERVVYNLGPWSSEIIVDLEIDPMSKSLIVMTTVRILKGHSVQDNNTPFESLTTIHEFESGQQRPRRLKVFLNKLQWLEGDHVLVTFDLKGHSLSRFQLGSSRVTDFCVQGLSLAQPEFPIVPIPVSEESIRVDENTSGNFVIKFETSSAHRSYDEQKLTYHVLLEFQSKFASFQTNEPSINLEPLSLTPGEKVKVSIISASNWMRSRVSQKSMFMPSKIASRPQHLRAFIHDMSQNESLSSLSILLRWSQPLLPNGNITGYRLTINNDDSLTKIIPSDKLEQVLIMEKGRGLRVGLSCENSAGLSEEASLVINNWLDLPSLPQVLLYENDNLTIYDLDLSIVAGSFDVGDISSLDFDGSLVFFTKTGGFIYSLDLLTGIKSRLLTSHMNGAFLQHLKIDWISKTAYFVNGRFLQKYTLTTEVLTNVVDLQGDAVDNVEIDPLRNTLYISEIHGGGFRLFQYNLNAFGVVKSKRVILGEDAQCSSCQEMDTGNPFHFTLKPNHEDKKPALVVLTNDGGLYTILADKSACECRFQRQIPAWSQISADRSNIYWQSHNRIQYLEANQGQIMDLIGITRSKEVLIRPYCQDCHVRPIGQCLRPTLISKQVVIEEVGENWIGIRLPKFRAPCVNSLPPIVYNVTYFEMSSDQERLSRNSVLVQIANDSPDQYQLRLQHLKAFTHYAIKVVSESFRKDPDESLVYARTAEGQPSEVQNVVASAIDPMTIRVSWNPPAHPNGKLVHYNIHYQLHRVISTSRLPTQNRQVLLGFSNARMHFNLTELEPDQEYSIWVEARTESPKISKSKPITVKTFKQINLPQTTSKTPRTLEISWRAPKIREIRNHRFKLTPRASKTSQYFPKSMVETQMDQTYVAKFTGLNPGIDYAVQIEVQFEVDIGNRSAIFPYTWPSNKSPRIVTTPPDAPLVPGQPYVMEDVAQAQVYLAWNSNHDLVEIYELEAKPYEPNKTLNGTTLNWSLVYNDADTKWPVSGLAGDTFVFRVRARNEFGWSNFSDVTSPIDVALIQASKGHLRTGFGKIVGVSAAGVAIVAVLLVLLIVMCIRRPWNKKIALATTLPILRTQSSMITSPNYLQLLHESSPSQRCRTVPSTPNSSVGSCFSLQCPSLSESFLDNQYRQPVPLPRYALDPQAPMLLGAHSMMLTSYPIPSLERSTLRGMELGNRLLSAGCSSQSSNDQVTDSCYQNLPNEHVCTLPRGTHASNILPSGGGSTSA</sequence>
<evidence type="ECO:0000313" key="5">
    <source>
        <dbReference type="Proteomes" id="UP000318571"/>
    </source>
</evidence>
<dbReference type="InterPro" id="IPR050713">
    <property type="entry name" value="RTP_Phos/Ushers"/>
</dbReference>
<dbReference type="InterPro" id="IPR003961">
    <property type="entry name" value="FN3_dom"/>
</dbReference>
<dbReference type="InterPro" id="IPR013783">
    <property type="entry name" value="Ig-like_fold"/>
</dbReference>
<keyword evidence="1" id="KW-0472">Membrane</keyword>
<dbReference type="InterPro" id="IPR036116">
    <property type="entry name" value="FN3_sf"/>
</dbReference>
<dbReference type="CDD" id="cd00063">
    <property type="entry name" value="FN3"/>
    <property type="match status" value="3"/>
</dbReference>
<name>A0A553PPT2_TIGCA</name>
<organism evidence="4 5">
    <name type="scientific">Tigriopus californicus</name>
    <name type="common">Marine copepod</name>
    <dbReference type="NCBI Taxonomy" id="6832"/>
    <lineage>
        <taxon>Eukaryota</taxon>
        <taxon>Metazoa</taxon>
        <taxon>Ecdysozoa</taxon>
        <taxon>Arthropoda</taxon>
        <taxon>Crustacea</taxon>
        <taxon>Multicrustacea</taxon>
        <taxon>Hexanauplia</taxon>
        <taxon>Copepoda</taxon>
        <taxon>Harpacticoida</taxon>
        <taxon>Harpacticidae</taxon>
        <taxon>Tigriopus</taxon>
    </lineage>
</organism>
<feature type="domain" description="Fibronectin type-III" evidence="3">
    <location>
        <begin position="1075"/>
        <end position="1174"/>
    </location>
</feature>
<dbReference type="SUPFAM" id="SSF49265">
    <property type="entry name" value="Fibronectin type III"/>
    <property type="match status" value="5"/>
</dbReference>
<feature type="domain" description="Fibronectin type-III" evidence="3">
    <location>
        <begin position="120"/>
        <end position="220"/>
    </location>
</feature>
<feature type="chain" id="PRO_5022123898" description="Fibronectin type-III domain-containing protein" evidence="2">
    <location>
        <begin position="34"/>
        <end position="2078"/>
    </location>
</feature>
<dbReference type="STRING" id="6832.A0A553PPT2"/>
<dbReference type="SUPFAM" id="SSF63825">
    <property type="entry name" value="YWTD domain"/>
    <property type="match status" value="2"/>
</dbReference>
<dbReference type="EMBL" id="VCGU01000002">
    <property type="protein sequence ID" value="TRY79689.1"/>
    <property type="molecule type" value="Genomic_DNA"/>
</dbReference>
<dbReference type="InterPro" id="IPR011042">
    <property type="entry name" value="6-blade_b-propeller_TolB-like"/>
</dbReference>
<evidence type="ECO:0000313" key="4">
    <source>
        <dbReference type="EMBL" id="TRY79689.1"/>
    </source>
</evidence>
<evidence type="ECO:0000256" key="2">
    <source>
        <dbReference type="SAM" id="SignalP"/>
    </source>
</evidence>
<evidence type="ECO:0000259" key="3">
    <source>
        <dbReference type="PROSITE" id="PS50853"/>
    </source>
</evidence>
<dbReference type="GO" id="GO:0016020">
    <property type="term" value="C:membrane"/>
    <property type="evidence" value="ECO:0007669"/>
    <property type="project" value="UniProtKB-SubCell"/>
</dbReference>
<dbReference type="CDD" id="cd20805">
    <property type="entry name" value="C1_DGK_rpt2"/>
    <property type="match status" value="1"/>
</dbReference>
<keyword evidence="1" id="KW-0812">Transmembrane</keyword>
<protein>
    <recommendedName>
        <fullName evidence="3">Fibronectin type-III domain-containing protein</fullName>
    </recommendedName>
</protein>
<dbReference type="Gene3D" id="2.60.40.10">
    <property type="entry name" value="Immunoglobulins"/>
    <property type="match status" value="4"/>
</dbReference>
<keyword evidence="2" id="KW-0732">Signal</keyword>
<evidence type="ECO:0000256" key="1">
    <source>
        <dbReference type="SAM" id="Phobius"/>
    </source>
</evidence>
<gene>
    <name evidence="4" type="ORF">TCAL_11003</name>
</gene>
<feature type="signal peptide" evidence="2">
    <location>
        <begin position="1"/>
        <end position="33"/>
    </location>
</feature>